<evidence type="ECO:0000313" key="1">
    <source>
        <dbReference type="EMBL" id="SFN52825.1"/>
    </source>
</evidence>
<reference evidence="2" key="1">
    <citation type="submission" date="2016-10" db="EMBL/GenBank/DDBJ databases">
        <authorList>
            <person name="Varghese N."/>
            <person name="Submissions S."/>
        </authorList>
    </citation>
    <scope>NUCLEOTIDE SEQUENCE [LARGE SCALE GENOMIC DNA]</scope>
    <source>
        <strain evidence="2">CGMCC 1.11101</strain>
    </source>
</reference>
<gene>
    <name evidence="1" type="ORF">SAMN05216219_1013</name>
</gene>
<proteinExistence type="predicted"/>
<sequence length="183" mass="20280">MTNTFPTARKGTRGYSRNQVDAFLRAAREAYDVDDSVTPTMTSADIRRTSFALTRGGYATGSVDAALERLEDAFALRERDRALGDAGKREWLTSARETAQVILNRLARPTGHKFSRTGFLAQGYRTEDVDAFSEQIVAYFEKGTPLSADSVRTAIFRPQRGGYVESQVDLLLDAVTEVMLAVR</sequence>
<dbReference type="Proteomes" id="UP000198867">
    <property type="component" value="Unassembled WGS sequence"/>
</dbReference>
<accession>A0A1I4ZRB8</accession>
<dbReference type="NCBIfam" id="TIGR03544">
    <property type="entry name" value="DivI1A_domain"/>
    <property type="match status" value="3"/>
</dbReference>
<keyword evidence="2" id="KW-1185">Reference proteome</keyword>
<evidence type="ECO:0000313" key="2">
    <source>
        <dbReference type="Proteomes" id="UP000198867"/>
    </source>
</evidence>
<dbReference type="OrthoDB" id="3480096at2"/>
<dbReference type="EMBL" id="FOVM01000002">
    <property type="protein sequence ID" value="SFN52825.1"/>
    <property type="molecule type" value="Genomic_DNA"/>
</dbReference>
<organism evidence="1 2">
    <name type="scientific">Mycetocola miduiensis</name>
    <dbReference type="NCBI Taxonomy" id="995034"/>
    <lineage>
        <taxon>Bacteria</taxon>
        <taxon>Bacillati</taxon>
        <taxon>Actinomycetota</taxon>
        <taxon>Actinomycetes</taxon>
        <taxon>Micrococcales</taxon>
        <taxon>Microbacteriaceae</taxon>
        <taxon>Mycetocola</taxon>
    </lineage>
</organism>
<dbReference type="RefSeq" id="WP_090709383.1">
    <property type="nucleotide sequence ID" value="NZ_FOVM01000002.1"/>
</dbReference>
<dbReference type="InterPro" id="IPR019933">
    <property type="entry name" value="DivIVA_domain"/>
</dbReference>
<protein>
    <submittedName>
        <fullName evidence="1">DivIVA domain-containing protein</fullName>
    </submittedName>
</protein>
<name>A0A1I4ZRB8_9MICO</name>
<dbReference type="AlphaFoldDB" id="A0A1I4ZRB8"/>
<dbReference type="STRING" id="995034.SAMN05216219_1013"/>
<dbReference type="InterPro" id="IPR019932">
    <property type="entry name" value="CHP03543"/>
</dbReference>
<dbReference type="NCBIfam" id="TIGR03543">
    <property type="entry name" value="divI1A_rptt_fam"/>
    <property type="match status" value="1"/>
</dbReference>